<dbReference type="RefSeq" id="XP_038070736.1">
    <property type="nucleotide sequence ID" value="XM_038214808.1"/>
</dbReference>
<dbReference type="PANTHER" id="PTHR21207">
    <property type="entry name" value="PARKIN COREGULATED GENE PROTEIN PARK2 COREGULATED"/>
    <property type="match status" value="1"/>
</dbReference>
<dbReference type="EnsemblMetazoa" id="XM_038214807.1">
    <property type="protein sequence ID" value="XP_038070735.1"/>
    <property type="gene ID" value="LOC119739755"/>
</dbReference>
<feature type="compositionally biased region" description="Gly residues" evidence="1">
    <location>
        <begin position="22"/>
        <end position="32"/>
    </location>
</feature>
<dbReference type="Pfam" id="PF10274">
    <property type="entry name" value="ParcG"/>
    <property type="match status" value="1"/>
</dbReference>
<dbReference type="CTD" id="133015"/>
<dbReference type="InterPro" id="IPR011989">
    <property type="entry name" value="ARM-like"/>
</dbReference>
<dbReference type="GeneID" id="119739755"/>
<evidence type="ECO:0000256" key="1">
    <source>
        <dbReference type="SAM" id="MobiDB-lite"/>
    </source>
</evidence>
<dbReference type="Gene3D" id="1.25.10.10">
    <property type="entry name" value="Leucine-rich Repeat Variant"/>
    <property type="match status" value="1"/>
</dbReference>
<keyword evidence="3" id="KW-1185">Reference proteome</keyword>
<dbReference type="AlphaFoldDB" id="A0A914B330"/>
<organism evidence="2 3">
    <name type="scientific">Patiria miniata</name>
    <name type="common">Bat star</name>
    <name type="synonym">Asterina miniata</name>
    <dbReference type="NCBI Taxonomy" id="46514"/>
    <lineage>
        <taxon>Eukaryota</taxon>
        <taxon>Metazoa</taxon>
        <taxon>Echinodermata</taxon>
        <taxon>Eleutherozoa</taxon>
        <taxon>Asterozoa</taxon>
        <taxon>Asteroidea</taxon>
        <taxon>Valvatacea</taxon>
        <taxon>Valvatida</taxon>
        <taxon>Asterinidae</taxon>
        <taxon>Patiria</taxon>
    </lineage>
</organism>
<evidence type="ECO:0000313" key="2">
    <source>
        <dbReference type="EnsemblMetazoa" id="XP_038070735.1"/>
    </source>
</evidence>
<feature type="region of interest" description="Disordered" evidence="1">
    <location>
        <begin position="1"/>
        <end position="58"/>
    </location>
</feature>
<dbReference type="Proteomes" id="UP000887568">
    <property type="component" value="Unplaced"/>
</dbReference>
<accession>A0A914B330</accession>
<dbReference type="InterPro" id="IPR019399">
    <property type="entry name" value="Parkin_co-regulated_protein"/>
</dbReference>
<dbReference type="PANTHER" id="PTHR21207:SF1">
    <property type="entry name" value="PACRG-LIKE PROTEIN"/>
    <property type="match status" value="1"/>
</dbReference>
<feature type="compositionally biased region" description="Basic and acidic residues" evidence="1">
    <location>
        <begin position="41"/>
        <end position="58"/>
    </location>
</feature>
<reference evidence="2" key="1">
    <citation type="submission" date="2022-11" db="UniProtKB">
        <authorList>
            <consortium name="EnsemblMetazoa"/>
        </authorList>
    </citation>
    <scope>IDENTIFICATION</scope>
</reference>
<dbReference type="EnsemblMetazoa" id="XM_038214808.1">
    <property type="protein sequence ID" value="XP_038070736.1"/>
    <property type="gene ID" value="LOC119739755"/>
</dbReference>
<dbReference type="OMA" id="HKLQWEC"/>
<dbReference type="InterPro" id="IPR016024">
    <property type="entry name" value="ARM-type_fold"/>
</dbReference>
<sequence length="231" mass="24723">MASRSAPRTPGKSPSQRAGRPTPGGIGHGAGEGAASRPVKKPSDRLNPKTIDPFKESKNPKSAFASVYASGGIPCRLVHGSVKHKLQWDSNPSDLPFDPLLVTLAEGLQEFKHPYQFVAQQGFKELLEVPDASVKASVVLPRIIVPLRTALGSSNESVFVGAVAALVHLSIAVGPQLNPYLKSVLSYLSKKLMDKNYKESITTALQQIEQACGKESQAIIKSKIPTYSSIL</sequence>
<proteinExistence type="predicted"/>
<protein>
    <recommendedName>
        <fullName evidence="4">PACRG-like protein</fullName>
    </recommendedName>
</protein>
<evidence type="ECO:0008006" key="4">
    <source>
        <dbReference type="Google" id="ProtNLM"/>
    </source>
</evidence>
<name>A0A914B330_PATMI</name>
<dbReference type="SUPFAM" id="SSF48371">
    <property type="entry name" value="ARM repeat"/>
    <property type="match status" value="1"/>
</dbReference>
<evidence type="ECO:0000313" key="3">
    <source>
        <dbReference type="Proteomes" id="UP000887568"/>
    </source>
</evidence>
<dbReference type="OrthoDB" id="10258089at2759"/>
<dbReference type="RefSeq" id="XP_038070735.1">
    <property type="nucleotide sequence ID" value="XM_038214807.1"/>
</dbReference>